<evidence type="ECO:0000259" key="1">
    <source>
        <dbReference type="Pfam" id="PF01243"/>
    </source>
</evidence>
<reference evidence="3" key="1">
    <citation type="submission" date="2017-05" db="EMBL/GenBank/DDBJ databases">
        <title>Complete and WGS of Bordetella genogroups.</title>
        <authorList>
            <person name="Spilker T."/>
            <person name="Lipuma J."/>
        </authorList>
    </citation>
    <scope>NUCLEOTIDE SEQUENCE [LARGE SCALE GENOMIC DNA]</scope>
    <source>
        <strain evidence="3">AU16122</strain>
    </source>
</reference>
<sequence length="300" mass="32658">MASPSPWHAGELALQTQAGAIDAMDGLGRRLIRDRMPDQHREFFAQLSFVVLGAVARDGAAWATLRAGRPGFLASPDPGRLDIALSRESDDPADEGFDDGNAVGLLGIDLATRRRNRMNGVLRHARGMPSHIEVAQSFGNCPRYIHQRAIAYTRDPAEQSDAPSQMLDTLDAEARALIARSDTFFVASYADLPDGARQVDVSHRGGTPGFVHLDADGGMTIPDFNGNRFFNTLGNIMLNARAGLVFVDFANGDLLQISGRAEVVADTPDVAAFDGAERLWRFMPLRIVRRPRALPLRWAG</sequence>
<evidence type="ECO:0000313" key="3">
    <source>
        <dbReference type="Proteomes" id="UP000216020"/>
    </source>
</evidence>
<dbReference type="AlphaFoldDB" id="A0A261SEJ0"/>
<accession>A0A261SEJ0</accession>
<dbReference type="SUPFAM" id="SSF50475">
    <property type="entry name" value="FMN-binding split barrel"/>
    <property type="match status" value="1"/>
</dbReference>
<dbReference type="EMBL" id="NEVM01000002">
    <property type="protein sequence ID" value="OZI34773.1"/>
    <property type="molecule type" value="Genomic_DNA"/>
</dbReference>
<dbReference type="Gene3D" id="2.30.110.10">
    <property type="entry name" value="Electron Transport, Fmn-binding Protein, Chain A"/>
    <property type="match status" value="1"/>
</dbReference>
<dbReference type="Proteomes" id="UP000216020">
    <property type="component" value="Unassembled WGS sequence"/>
</dbReference>
<feature type="domain" description="Pyridoxamine 5'-phosphate oxidase N-terminal" evidence="1">
    <location>
        <begin position="170"/>
        <end position="273"/>
    </location>
</feature>
<proteinExistence type="predicted"/>
<dbReference type="PANTHER" id="PTHR42815:SF2">
    <property type="entry name" value="FAD-BINDING, PUTATIVE (AFU_ORTHOLOGUE AFUA_6G07600)-RELATED"/>
    <property type="match status" value="1"/>
</dbReference>
<dbReference type="PANTHER" id="PTHR42815">
    <property type="entry name" value="FAD-BINDING, PUTATIVE (AFU_ORTHOLOGUE AFUA_6G07600)-RELATED"/>
    <property type="match status" value="1"/>
</dbReference>
<organism evidence="2 3">
    <name type="scientific">Bordetella genomosp. 10</name>
    <dbReference type="NCBI Taxonomy" id="1416804"/>
    <lineage>
        <taxon>Bacteria</taxon>
        <taxon>Pseudomonadati</taxon>
        <taxon>Pseudomonadota</taxon>
        <taxon>Betaproteobacteria</taxon>
        <taxon>Burkholderiales</taxon>
        <taxon>Alcaligenaceae</taxon>
        <taxon>Bordetella</taxon>
    </lineage>
</organism>
<evidence type="ECO:0000313" key="2">
    <source>
        <dbReference type="EMBL" id="OZI34773.1"/>
    </source>
</evidence>
<dbReference type="InterPro" id="IPR012349">
    <property type="entry name" value="Split_barrel_FMN-bd"/>
</dbReference>
<dbReference type="OrthoDB" id="9796486at2"/>
<name>A0A261SEJ0_9BORD</name>
<comment type="caution">
    <text evidence="2">The sequence shown here is derived from an EMBL/GenBank/DDBJ whole genome shotgun (WGS) entry which is preliminary data.</text>
</comment>
<dbReference type="InterPro" id="IPR011576">
    <property type="entry name" value="Pyridox_Oxase_N"/>
</dbReference>
<protein>
    <submittedName>
        <fullName evidence="2">Flavin-nucleotide-binding protein</fullName>
    </submittedName>
</protein>
<gene>
    <name evidence="2" type="ORF">CAL29_14990</name>
</gene>
<keyword evidence="3" id="KW-1185">Reference proteome</keyword>
<dbReference type="RefSeq" id="WP_094853766.1">
    <property type="nucleotide sequence ID" value="NZ_NEVM01000002.1"/>
</dbReference>
<dbReference type="Pfam" id="PF01243">
    <property type="entry name" value="PNPOx_N"/>
    <property type="match status" value="1"/>
</dbReference>